<evidence type="ECO:0000313" key="2">
    <source>
        <dbReference type="EMBL" id="MCI29804.1"/>
    </source>
</evidence>
<protein>
    <submittedName>
        <fullName evidence="2">Uncharacterized protein</fullName>
    </submittedName>
</protein>
<proteinExistence type="predicted"/>
<reference evidence="2 3" key="1">
    <citation type="journal article" date="2018" name="Front. Plant Sci.">
        <title>Red Clover (Trifolium pratense) and Zigzag Clover (T. medium) - A Picture of Genomic Similarities and Differences.</title>
        <authorList>
            <person name="Dluhosova J."/>
            <person name="Istvanek J."/>
            <person name="Nedelnik J."/>
            <person name="Repkova J."/>
        </authorList>
    </citation>
    <scope>NUCLEOTIDE SEQUENCE [LARGE SCALE GENOMIC DNA]</scope>
    <source>
        <strain evidence="3">cv. 10/8</strain>
        <tissue evidence="2">Leaf</tissue>
    </source>
</reference>
<dbReference type="EMBL" id="LXQA010175132">
    <property type="protein sequence ID" value="MCI29804.1"/>
    <property type="molecule type" value="Genomic_DNA"/>
</dbReference>
<comment type="caution">
    <text evidence="2">The sequence shown here is derived from an EMBL/GenBank/DDBJ whole genome shotgun (WGS) entry which is preliminary data.</text>
</comment>
<dbReference type="AlphaFoldDB" id="A0A392R135"/>
<feature type="region of interest" description="Disordered" evidence="1">
    <location>
        <begin position="53"/>
        <end position="79"/>
    </location>
</feature>
<feature type="compositionally biased region" description="Polar residues" evidence="1">
    <location>
        <begin position="59"/>
        <end position="69"/>
    </location>
</feature>
<evidence type="ECO:0000313" key="3">
    <source>
        <dbReference type="Proteomes" id="UP000265520"/>
    </source>
</evidence>
<feature type="non-terminal residue" evidence="2">
    <location>
        <position position="1"/>
    </location>
</feature>
<organism evidence="2 3">
    <name type="scientific">Trifolium medium</name>
    <dbReference type="NCBI Taxonomy" id="97028"/>
    <lineage>
        <taxon>Eukaryota</taxon>
        <taxon>Viridiplantae</taxon>
        <taxon>Streptophyta</taxon>
        <taxon>Embryophyta</taxon>
        <taxon>Tracheophyta</taxon>
        <taxon>Spermatophyta</taxon>
        <taxon>Magnoliopsida</taxon>
        <taxon>eudicotyledons</taxon>
        <taxon>Gunneridae</taxon>
        <taxon>Pentapetalae</taxon>
        <taxon>rosids</taxon>
        <taxon>fabids</taxon>
        <taxon>Fabales</taxon>
        <taxon>Fabaceae</taxon>
        <taxon>Papilionoideae</taxon>
        <taxon>50 kb inversion clade</taxon>
        <taxon>NPAAA clade</taxon>
        <taxon>Hologalegina</taxon>
        <taxon>IRL clade</taxon>
        <taxon>Trifolieae</taxon>
        <taxon>Trifolium</taxon>
    </lineage>
</organism>
<dbReference type="Proteomes" id="UP000265520">
    <property type="component" value="Unassembled WGS sequence"/>
</dbReference>
<sequence length="79" mass="8464">YPSYWTKPNTGPKTQQNGILEPKPHVAFTATGPSPTYIEAVLHTLHLAQSDPSGYMDTGATSHMTSTHGFSDGDGSNEM</sequence>
<name>A0A392R135_9FABA</name>
<keyword evidence="3" id="KW-1185">Reference proteome</keyword>
<evidence type="ECO:0000256" key="1">
    <source>
        <dbReference type="SAM" id="MobiDB-lite"/>
    </source>
</evidence>
<accession>A0A392R135</accession>